<proteinExistence type="predicted"/>
<dbReference type="Proteomes" id="UP001154015">
    <property type="component" value="Unassembled WGS sequence"/>
</dbReference>
<evidence type="ECO:0000313" key="3">
    <source>
        <dbReference type="Proteomes" id="UP001154015"/>
    </source>
</evidence>
<sequence>MTGSRYTVLRHGHSSLRVASTPGVSHSKGVSFSRSNRHLHADTPQWPLGFPLSPHRSHSTGTP</sequence>
<feature type="compositionally biased region" description="Polar residues" evidence="1">
    <location>
        <begin position="22"/>
        <end position="34"/>
    </location>
</feature>
<protein>
    <recommendedName>
        <fullName evidence="4">DUF4236 domain-containing protein</fullName>
    </recommendedName>
</protein>
<evidence type="ECO:0008006" key="4">
    <source>
        <dbReference type="Google" id="ProtNLM"/>
    </source>
</evidence>
<accession>A0ABN8UX02</accession>
<comment type="caution">
    <text evidence="2">The sequence shown here is derived from an EMBL/GenBank/DDBJ whole genome shotgun (WGS) entry which is preliminary data.</text>
</comment>
<evidence type="ECO:0000313" key="2">
    <source>
        <dbReference type="EMBL" id="CAH9413436.1"/>
    </source>
</evidence>
<organism evidence="2 3">
    <name type="scientific">Streptomyces globisporus</name>
    <dbReference type="NCBI Taxonomy" id="1908"/>
    <lineage>
        <taxon>Bacteria</taxon>
        <taxon>Bacillati</taxon>
        <taxon>Actinomycetota</taxon>
        <taxon>Actinomycetes</taxon>
        <taxon>Kitasatosporales</taxon>
        <taxon>Streptomycetaceae</taxon>
        <taxon>Streptomyces</taxon>
    </lineage>
</organism>
<gene>
    <name evidence="2" type="ORF">SGL43_00434</name>
</gene>
<name>A0ABN8UX02_STRGL</name>
<keyword evidence="3" id="KW-1185">Reference proteome</keyword>
<dbReference type="EMBL" id="CAKXYP010000001">
    <property type="protein sequence ID" value="CAH9413436.1"/>
    <property type="molecule type" value="Genomic_DNA"/>
</dbReference>
<reference evidence="2" key="1">
    <citation type="submission" date="2022-03" db="EMBL/GenBank/DDBJ databases">
        <authorList>
            <person name="Leyn A S."/>
        </authorList>
    </citation>
    <scope>NUCLEOTIDE SEQUENCE</scope>
    <source>
        <strain evidence="2">Streptomyces globisporus 4-3</strain>
    </source>
</reference>
<evidence type="ECO:0000256" key="1">
    <source>
        <dbReference type="SAM" id="MobiDB-lite"/>
    </source>
</evidence>
<feature type="region of interest" description="Disordered" evidence="1">
    <location>
        <begin position="1"/>
        <end position="63"/>
    </location>
</feature>